<dbReference type="InterPro" id="IPR012910">
    <property type="entry name" value="Plug_dom"/>
</dbReference>
<dbReference type="InterPro" id="IPR036942">
    <property type="entry name" value="Beta-barrel_TonB_sf"/>
</dbReference>
<dbReference type="EMBL" id="QKSB01000004">
    <property type="protein sequence ID" value="PZE17319.1"/>
    <property type="molecule type" value="Genomic_DNA"/>
</dbReference>
<evidence type="ECO:0000256" key="1">
    <source>
        <dbReference type="ARBA" id="ARBA00004571"/>
    </source>
</evidence>
<keyword evidence="4" id="KW-0812">Transmembrane</keyword>
<evidence type="ECO:0000256" key="5">
    <source>
        <dbReference type="ARBA" id="ARBA00022729"/>
    </source>
</evidence>
<keyword evidence="3" id="KW-1134">Transmembrane beta strand</keyword>
<dbReference type="InterPro" id="IPR000531">
    <property type="entry name" value="Beta-barrel_TonB"/>
</dbReference>
<dbReference type="Pfam" id="PF07715">
    <property type="entry name" value="Plug"/>
    <property type="match status" value="1"/>
</dbReference>
<feature type="domain" description="TonB-dependent receptor plug" evidence="13">
    <location>
        <begin position="155"/>
        <end position="239"/>
    </location>
</feature>
<evidence type="ECO:0000256" key="4">
    <source>
        <dbReference type="ARBA" id="ARBA00022692"/>
    </source>
</evidence>
<comment type="similarity">
    <text evidence="10">Belongs to the TonB-dependent receptor family.</text>
</comment>
<evidence type="ECO:0000259" key="13">
    <source>
        <dbReference type="Pfam" id="PF07715"/>
    </source>
</evidence>
<evidence type="ECO:0000259" key="12">
    <source>
        <dbReference type="Pfam" id="PF00593"/>
    </source>
</evidence>
<dbReference type="Gene3D" id="2.40.170.20">
    <property type="entry name" value="TonB-dependent receptor, beta-barrel domain"/>
    <property type="match status" value="1"/>
</dbReference>
<keyword evidence="5 11" id="KW-0732">Signal</keyword>
<accession>A0A2W1MYP9</accession>
<dbReference type="RefSeq" id="WP_111062844.1">
    <property type="nucleotide sequence ID" value="NZ_JBHUCU010000016.1"/>
</dbReference>
<evidence type="ECO:0000256" key="11">
    <source>
        <dbReference type="SAM" id="SignalP"/>
    </source>
</evidence>
<keyword evidence="8" id="KW-0675">Receptor</keyword>
<dbReference type="Pfam" id="PF13620">
    <property type="entry name" value="CarboxypepD_reg"/>
    <property type="match status" value="1"/>
</dbReference>
<evidence type="ECO:0000256" key="6">
    <source>
        <dbReference type="ARBA" id="ARBA00023077"/>
    </source>
</evidence>
<dbReference type="AlphaFoldDB" id="A0A2W1MYP9"/>
<dbReference type="GO" id="GO:0044718">
    <property type="term" value="P:siderophore transmembrane transport"/>
    <property type="evidence" value="ECO:0007669"/>
    <property type="project" value="TreeGrafter"/>
</dbReference>
<evidence type="ECO:0000313" key="14">
    <source>
        <dbReference type="EMBL" id="PZE17319.1"/>
    </source>
</evidence>
<dbReference type="InterPro" id="IPR037066">
    <property type="entry name" value="Plug_dom_sf"/>
</dbReference>
<dbReference type="PANTHER" id="PTHR30069">
    <property type="entry name" value="TONB-DEPENDENT OUTER MEMBRANE RECEPTOR"/>
    <property type="match status" value="1"/>
</dbReference>
<evidence type="ECO:0000256" key="10">
    <source>
        <dbReference type="RuleBase" id="RU003357"/>
    </source>
</evidence>
<keyword evidence="7 10" id="KW-0472">Membrane</keyword>
<dbReference type="Gene3D" id="2.170.130.10">
    <property type="entry name" value="TonB-dependent receptor, plug domain"/>
    <property type="match status" value="1"/>
</dbReference>
<comment type="caution">
    <text evidence="14">The sequence shown here is derived from an EMBL/GenBank/DDBJ whole genome shotgun (WGS) entry which is preliminary data.</text>
</comment>
<dbReference type="GO" id="GO:0009279">
    <property type="term" value="C:cell outer membrane"/>
    <property type="evidence" value="ECO:0007669"/>
    <property type="project" value="UniProtKB-SubCell"/>
</dbReference>
<organism evidence="14 15">
    <name type="scientific">Putridiphycobacter roseus</name>
    <dbReference type="NCBI Taxonomy" id="2219161"/>
    <lineage>
        <taxon>Bacteria</taxon>
        <taxon>Pseudomonadati</taxon>
        <taxon>Bacteroidota</taxon>
        <taxon>Flavobacteriia</taxon>
        <taxon>Flavobacteriales</taxon>
        <taxon>Crocinitomicaceae</taxon>
        <taxon>Putridiphycobacter</taxon>
    </lineage>
</organism>
<gene>
    <name evidence="14" type="ORF">DNU06_08595</name>
</gene>
<keyword evidence="2" id="KW-0813">Transport</keyword>
<dbReference type="SUPFAM" id="SSF49478">
    <property type="entry name" value="Cna protein B-type domain"/>
    <property type="match status" value="1"/>
</dbReference>
<reference evidence="14 15" key="1">
    <citation type="submission" date="2018-06" db="EMBL/GenBank/DDBJ databases">
        <title>The draft genome sequence of Crocinitomix sp. SM1701.</title>
        <authorList>
            <person name="Zhang X."/>
        </authorList>
    </citation>
    <scope>NUCLEOTIDE SEQUENCE [LARGE SCALE GENOMIC DNA]</scope>
    <source>
        <strain evidence="14 15">SM1701</strain>
    </source>
</reference>
<protein>
    <submittedName>
        <fullName evidence="14">Uncharacterized protein</fullName>
    </submittedName>
</protein>
<sequence>MKKSQLILLTFAIFSAHSIFAQAYQTVRGNITETFSESPIEGVQVKLLKDGLAVKEIISNNSGDFTFDKVELGTYDVLFKHVNFQSFIDPGIEVSISKEIVLEIQMQNRNNALDTVEVKPAKLRGEPTNEMATTSSFSIEAGDAKRIAGGLDDPIRVAGTLPGVTSATGFSENFISIRGNSPRSLKYQMEGITLPNPTHFSRIGSAGGTFTIFSLHLLDKSDFYTGAFSAEYGDALGGIFDAKFRRGNQEKHEHMIQVGVLGLDIASEGPLNKNKKASYAINYRYGLVGLARLIGYPSQPTYQDVSFSLNFPLTKRSNLKFFGIGGTSLRTRTATLDSETWEESLDRTNLILSSKMALMGGVFKHFIRENTIFKATAAISYTKQLDNKQYVTDSYSLIDQRTNAYNSLPISMAVSIKHKFNKKHFHVSGASFTNTYHDWNTNRYSFVTNNYSSPFNGKGVSNELKAYTASKFFLSEKWSVNVGLHYTYYDVNNKQALEPRGSISYQISEQHSISASAGMHSQIENYAAYLYTDKDANLADRFPNKNLDFTRSNHYILGYKGKVWTNHSLRVEVYYQDLYDIPTEADGTFAMVNFSELTDIRPLVNNGTGQNYGLDIGFERYNEHGLYYIVNASIYRSLYTGSDGIQRSTAYDNRYNVKFLLGKEYKLKKKNEKYKAFAWNTNLAALGGQPYTPIDLVASEAEQETVYDESAAFSERDKPVVFLDFTFSYKVNKNNKRTVWSLQIKNLFSNSNAIYREYDTVTKSQVVVPSTSLFPVLSYHLEF</sequence>
<keyword evidence="15" id="KW-1185">Reference proteome</keyword>
<feature type="chain" id="PRO_5015927037" evidence="11">
    <location>
        <begin position="24"/>
        <end position="783"/>
    </location>
</feature>
<dbReference type="Proteomes" id="UP000249248">
    <property type="component" value="Unassembled WGS sequence"/>
</dbReference>
<feature type="signal peptide" evidence="11">
    <location>
        <begin position="1"/>
        <end position="23"/>
    </location>
</feature>
<dbReference type="InterPro" id="IPR013783">
    <property type="entry name" value="Ig-like_fold"/>
</dbReference>
<evidence type="ECO:0000256" key="2">
    <source>
        <dbReference type="ARBA" id="ARBA00022448"/>
    </source>
</evidence>
<name>A0A2W1MYP9_9FLAO</name>
<dbReference type="GO" id="GO:0015344">
    <property type="term" value="F:siderophore uptake transmembrane transporter activity"/>
    <property type="evidence" value="ECO:0007669"/>
    <property type="project" value="TreeGrafter"/>
</dbReference>
<evidence type="ECO:0000256" key="9">
    <source>
        <dbReference type="ARBA" id="ARBA00023237"/>
    </source>
</evidence>
<evidence type="ECO:0000313" key="15">
    <source>
        <dbReference type="Proteomes" id="UP000249248"/>
    </source>
</evidence>
<keyword evidence="9" id="KW-0998">Cell outer membrane</keyword>
<evidence type="ECO:0000256" key="8">
    <source>
        <dbReference type="ARBA" id="ARBA00023170"/>
    </source>
</evidence>
<dbReference type="InterPro" id="IPR039426">
    <property type="entry name" value="TonB-dep_rcpt-like"/>
</dbReference>
<evidence type="ECO:0000256" key="7">
    <source>
        <dbReference type="ARBA" id="ARBA00023136"/>
    </source>
</evidence>
<dbReference type="Pfam" id="PF00593">
    <property type="entry name" value="TonB_dep_Rec_b-barrel"/>
    <property type="match status" value="1"/>
</dbReference>
<dbReference type="PANTHER" id="PTHR30069:SF29">
    <property type="entry name" value="HEMOGLOBIN AND HEMOGLOBIN-HAPTOGLOBIN-BINDING PROTEIN 1-RELATED"/>
    <property type="match status" value="1"/>
</dbReference>
<feature type="domain" description="TonB-dependent receptor-like beta-barrel" evidence="12">
    <location>
        <begin position="349"/>
        <end position="747"/>
    </location>
</feature>
<proteinExistence type="inferred from homology"/>
<dbReference type="OrthoDB" id="9804995at2"/>
<evidence type="ECO:0000256" key="3">
    <source>
        <dbReference type="ARBA" id="ARBA00022452"/>
    </source>
</evidence>
<dbReference type="Gene3D" id="2.60.40.10">
    <property type="entry name" value="Immunoglobulins"/>
    <property type="match status" value="1"/>
</dbReference>
<dbReference type="SUPFAM" id="SSF56935">
    <property type="entry name" value="Porins"/>
    <property type="match status" value="1"/>
</dbReference>
<keyword evidence="6 10" id="KW-0798">TonB box</keyword>
<comment type="subcellular location">
    <subcellularLocation>
        <location evidence="1">Cell outer membrane</location>
        <topology evidence="1">Multi-pass membrane protein</topology>
    </subcellularLocation>
</comment>